<dbReference type="AlphaFoldDB" id="A0A395LJ11"/>
<dbReference type="Pfam" id="PF13579">
    <property type="entry name" value="Glyco_trans_4_4"/>
    <property type="match status" value="1"/>
</dbReference>
<feature type="domain" description="Glycosyl transferase family 1" evidence="1">
    <location>
        <begin position="203"/>
        <end position="363"/>
    </location>
</feature>
<dbReference type="PANTHER" id="PTHR12526:SF630">
    <property type="entry name" value="GLYCOSYLTRANSFERASE"/>
    <property type="match status" value="1"/>
</dbReference>
<dbReference type="Gene3D" id="3.40.50.2000">
    <property type="entry name" value="Glycogen Phosphorylase B"/>
    <property type="match status" value="2"/>
</dbReference>
<sequence>MMSRASDRARGSHDRPRAVVIMHSVLNLKCFWVPILEAMSREFDVTLYIRNDMPEVLDRLSLPCRVEFMPIHRQIAPLRDLQAIFAIWRQLRRDRPQLLQTITPKAGLVGMIAAWLARVPIRIHTYQGEVWCLSTGPKRKLLKAMDWLVGRLASDILAVSQTELEFLRREGVLGKDRGRVLGSGSISGVDLVQFDRSIAPDQALREALGLGGDEFVFVFIGRLQRDKGLHVLAKAYASVIRTVSRPTKLIVVGEDEQDLGAMMRARLGDKVAVEPFSDRPQDYLRLADAVVLPSFREGFGSVLIEGAAMGVPAVASRIYGVDCAVKDGETGLLFEAGDPAALAEAMTTLVEQPDLRRRLGDAALARVQSDFDQRKVIANLVAYYRRQLGDRKV</sequence>
<evidence type="ECO:0000259" key="1">
    <source>
        <dbReference type="Pfam" id="PF00534"/>
    </source>
</evidence>
<dbReference type="GO" id="GO:0016757">
    <property type="term" value="F:glycosyltransferase activity"/>
    <property type="evidence" value="ECO:0007669"/>
    <property type="project" value="InterPro"/>
</dbReference>
<dbReference type="InterPro" id="IPR001296">
    <property type="entry name" value="Glyco_trans_1"/>
</dbReference>
<dbReference type="EMBL" id="QRBB01000001">
    <property type="protein sequence ID" value="RDS76721.1"/>
    <property type="molecule type" value="Genomic_DNA"/>
</dbReference>
<evidence type="ECO:0000313" key="3">
    <source>
        <dbReference type="EMBL" id="RDS76721.1"/>
    </source>
</evidence>
<keyword evidence="4" id="KW-1185">Reference proteome</keyword>
<evidence type="ECO:0000259" key="2">
    <source>
        <dbReference type="Pfam" id="PF13579"/>
    </source>
</evidence>
<dbReference type="SUPFAM" id="SSF53756">
    <property type="entry name" value="UDP-Glycosyltransferase/glycogen phosphorylase"/>
    <property type="match status" value="1"/>
</dbReference>
<proteinExistence type="predicted"/>
<dbReference type="InterPro" id="IPR028098">
    <property type="entry name" value="Glyco_trans_4-like_N"/>
</dbReference>
<dbReference type="OrthoDB" id="9790710at2"/>
<feature type="domain" description="Glycosyltransferase subfamily 4-like N-terminal" evidence="2">
    <location>
        <begin position="40"/>
        <end position="181"/>
    </location>
</feature>
<protein>
    <submittedName>
        <fullName evidence="3">Glycosyltransferase family 1 protein</fullName>
    </submittedName>
</protein>
<keyword evidence="3" id="KW-0808">Transferase</keyword>
<organism evidence="3 4">
    <name type="scientific">Alteriqipengyuania lutimaris</name>
    <dbReference type="NCBI Taxonomy" id="1538146"/>
    <lineage>
        <taxon>Bacteria</taxon>
        <taxon>Pseudomonadati</taxon>
        <taxon>Pseudomonadota</taxon>
        <taxon>Alphaproteobacteria</taxon>
        <taxon>Sphingomonadales</taxon>
        <taxon>Erythrobacteraceae</taxon>
        <taxon>Alteriqipengyuania</taxon>
    </lineage>
</organism>
<gene>
    <name evidence="3" type="ORF">DL238_03275</name>
</gene>
<dbReference type="Proteomes" id="UP000254101">
    <property type="component" value="Unassembled WGS sequence"/>
</dbReference>
<evidence type="ECO:0000313" key="4">
    <source>
        <dbReference type="Proteomes" id="UP000254101"/>
    </source>
</evidence>
<dbReference type="PANTHER" id="PTHR12526">
    <property type="entry name" value="GLYCOSYLTRANSFERASE"/>
    <property type="match status" value="1"/>
</dbReference>
<name>A0A395LJ11_9SPHN</name>
<accession>A0A395LJ11</accession>
<reference evidence="3 4" key="1">
    <citation type="submission" date="2018-07" db="EMBL/GenBank/DDBJ databases">
        <title>Erythrobacter nanhaiensis sp. nov., a novel member of the genus Erythrobacter isolated from the South China Sea.</title>
        <authorList>
            <person name="Chen X."/>
            <person name="Liu J."/>
        </authorList>
    </citation>
    <scope>NUCLEOTIDE SEQUENCE [LARGE SCALE GENOMIC DNA]</scope>
    <source>
        <strain evidence="3 4">S-5</strain>
    </source>
</reference>
<dbReference type="Pfam" id="PF00534">
    <property type="entry name" value="Glycos_transf_1"/>
    <property type="match status" value="1"/>
</dbReference>
<comment type="caution">
    <text evidence="3">The sequence shown here is derived from an EMBL/GenBank/DDBJ whole genome shotgun (WGS) entry which is preliminary data.</text>
</comment>